<dbReference type="AlphaFoldDB" id="Q4SH84"/>
<reference evidence="2" key="2">
    <citation type="submission" date="2004-02" db="EMBL/GenBank/DDBJ databases">
        <authorList>
            <consortium name="Genoscope"/>
            <consortium name="Whitehead Institute Centre for Genome Research"/>
        </authorList>
    </citation>
    <scope>NUCLEOTIDE SEQUENCE</scope>
</reference>
<sequence>MGEEVSEVPKELVGKNRRGPFAAMCPPWSQ</sequence>
<protein>
    <submittedName>
        <fullName evidence="2">(spotted green pufferfish) hypothetical protein</fullName>
    </submittedName>
</protein>
<dbReference type="EMBL" id="CAAE01014587">
    <property type="protein sequence ID" value="CAF99998.1"/>
    <property type="molecule type" value="Genomic_DNA"/>
</dbReference>
<proteinExistence type="predicted"/>
<evidence type="ECO:0000256" key="1">
    <source>
        <dbReference type="SAM" id="MobiDB-lite"/>
    </source>
</evidence>
<dbReference type="KEGG" id="tng:GSTEN00018289G001"/>
<comment type="caution">
    <text evidence="2">The sequence shown here is derived from an EMBL/GenBank/DDBJ whole genome shotgun (WGS) entry which is preliminary data.</text>
</comment>
<reference evidence="2" key="1">
    <citation type="journal article" date="2004" name="Nature">
        <title>Genome duplication in the teleost fish Tetraodon nigroviridis reveals the early vertebrate proto-karyotype.</title>
        <authorList>
            <person name="Jaillon O."/>
            <person name="Aury J.-M."/>
            <person name="Brunet F."/>
            <person name="Petit J.-L."/>
            <person name="Stange-Thomann N."/>
            <person name="Mauceli E."/>
            <person name="Bouneau L."/>
            <person name="Fischer C."/>
            <person name="Ozouf-Costaz C."/>
            <person name="Bernot A."/>
            <person name="Nicaud S."/>
            <person name="Jaffe D."/>
            <person name="Fisher S."/>
            <person name="Lutfalla G."/>
            <person name="Dossat C."/>
            <person name="Segurens B."/>
            <person name="Dasilva C."/>
            <person name="Salanoubat M."/>
            <person name="Levy M."/>
            <person name="Boudet N."/>
            <person name="Castellano S."/>
            <person name="Anthouard V."/>
            <person name="Jubin C."/>
            <person name="Castelli V."/>
            <person name="Katinka M."/>
            <person name="Vacherie B."/>
            <person name="Biemont C."/>
            <person name="Skalli Z."/>
            <person name="Cattolico L."/>
            <person name="Poulain J."/>
            <person name="De Berardinis V."/>
            <person name="Cruaud C."/>
            <person name="Duprat S."/>
            <person name="Brottier P."/>
            <person name="Coutanceau J.-P."/>
            <person name="Gouzy J."/>
            <person name="Parra G."/>
            <person name="Lardier G."/>
            <person name="Chapple C."/>
            <person name="McKernan K.J."/>
            <person name="McEwan P."/>
            <person name="Bosak S."/>
            <person name="Kellis M."/>
            <person name="Volff J.-N."/>
            <person name="Guigo R."/>
            <person name="Zody M.C."/>
            <person name="Mesirov J."/>
            <person name="Lindblad-Toh K."/>
            <person name="Birren B."/>
            <person name="Nusbaum C."/>
            <person name="Kahn D."/>
            <person name="Robinson-Rechavi M."/>
            <person name="Laudet V."/>
            <person name="Schachter V."/>
            <person name="Quetier F."/>
            <person name="Saurin W."/>
            <person name="Scarpelli C."/>
            <person name="Wincker P."/>
            <person name="Lander E.S."/>
            <person name="Weissenbach J."/>
            <person name="Roest Crollius H."/>
        </authorList>
    </citation>
    <scope>NUCLEOTIDE SEQUENCE [LARGE SCALE GENOMIC DNA]</scope>
</reference>
<accession>Q4SH84</accession>
<feature type="region of interest" description="Disordered" evidence="1">
    <location>
        <begin position="1"/>
        <end position="30"/>
    </location>
</feature>
<organism evidence="2">
    <name type="scientific">Tetraodon nigroviridis</name>
    <name type="common">Spotted green pufferfish</name>
    <name type="synonym">Chelonodon nigroviridis</name>
    <dbReference type="NCBI Taxonomy" id="99883"/>
    <lineage>
        <taxon>Eukaryota</taxon>
        <taxon>Metazoa</taxon>
        <taxon>Chordata</taxon>
        <taxon>Craniata</taxon>
        <taxon>Vertebrata</taxon>
        <taxon>Euteleostomi</taxon>
        <taxon>Actinopterygii</taxon>
        <taxon>Neopterygii</taxon>
        <taxon>Teleostei</taxon>
        <taxon>Neoteleostei</taxon>
        <taxon>Acanthomorphata</taxon>
        <taxon>Eupercaria</taxon>
        <taxon>Tetraodontiformes</taxon>
        <taxon>Tetradontoidea</taxon>
        <taxon>Tetraodontidae</taxon>
        <taxon>Tetraodon</taxon>
    </lineage>
</organism>
<name>Q4SH84_TETNG</name>
<evidence type="ECO:0000313" key="2">
    <source>
        <dbReference type="EMBL" id="CAF99998.1"/>
    </source>
</evidence>
<gene>
    <name evidence="2" type="ORF">GSTENG00018289001</name>
</gene>